<dbReference type="SUPFAM" id="SSF51905">
    <property type="entry name" value="FAD/NAD(P)-binding domain"/>
    <property type="match status" value="2"/>
</dbReference>
<comment type="cofactor">
    <cofactor evidence="1">
        <name>FAD</name>
        <dbReference type="ChEBI" id="CHEBI:57692"/>
    </cofactor>
</comment>
<dbReference type="Pfam" id="PF07992">
    <property type="entry name" value="Pyr_redox_2"/>
    <property type="match status" value="2"/>
</dbReference>
<accession>A0A1V5SM93</accession>
<dbReference type="InterPro" id="IPR009051">
    <property type="entry name" value="Helical_ferredxn"/>
</dbReference>
<keyword evidence="5" id="KW-0274">FAD</keyword>
<feature type="domain" description="4Fe-4S ferredoxin-type" evidence="9">
    <location>
        <begin position="1426"/>
        <end position="1455"/>
    </location>
</feature>
<dbReference type="InterPro" id="IPR017896">
    <property type="entry name" value="4Fe4S_Fe-S-bd"/>
</dbReference>
<keyword evidence="3" id="KW-0004">4Fe-4S</keyword>
<comment type="similarity">
    <text evidence="2">Belongs to the HdrA family.</text>
</comment>
<gene>
    <name evidence="10" type="primary">gltD_2</name>
    <name evidence="10" type="ORF">BWY41_01686</name>
</gene>
<dbReference type="PANTHER" id="PTHR43498">
    <property type="entry name" value="FERREDOXIN:COB-COM HETERODISULFIDE REDUCTASE SUBUNIT A"/>
    <property type="match status" value="1"/>
</dbReference>
<dbReference type="InterPro" id="IPR023753">
    <property type="entry name" value="FAD/NAD-binding_dom"/>
</dbReference>
<evidence type="ECO:0000256" key="4">
    <source>
        <dbReference type="ARBA" id="ARBA00022723"/>
    </source>
</evidence>
<dbReference type="PROSITE" id="PS00198">
    <property type="entry name" value="4FE4S_FER_1"/>
    <property type="match status" value="1"/>
</dbReference>
<name>A0A1V5SM93_9BACT</name>
<keyword evidence="5" id="KW-0285">Flavoprotein</keyword>
<dbReference type="Proteomes" id="UP000485569">
    <property type="component" value="Unassembled WGS sequence"/>
</dbReference>
<comment type="caution">
    <text evidence="10">The sequence shown here is derived from an EMBL/GenBank/DDBJ whole genome shotgun (WGS) entry which is preliminary data.</text>
</comment>
<reference evidence="10" key="1">
    <citation type="submission" date="2017-02" db="EMBL/GenBank/DDBJ databases">
        <title>Delving into the versatile metabolic prowess of the omnipresent phylum Bacteroidetes.</title>
        <authorList>
            <person name="Nobu M.K."/>
            <person name="Mei R."/>
            <person name="Narihiro T."/>
            <person name="Kuroda K."/>
            <person name="Liu W.-T."/>
        </authorList>
    </citation>
    <scope>NUCLEOTIDE SEQUENCE</scope>
    <source>
        <strain evidence="10">ADurb.Bin276</strain>
    </source>
</reference>
<evidence type="ECO:0000256" key="7">
    <source>
        <dbReference type="ARBA" id="ARBA00023004"/>
    </source>
</evidence>
<dbReference type="InterPro" id="IPR017900">
    <property type="entry name" value="4Fe4S_Fe_S_CS"/>
</dbReference>
<feature type="domain" description="4Fe-4S ferredoxin-type" evidence="9">
    <location>
        <begin position="1457"/>
        <end position="1486"/>
    </location>
</feature>
<dbReference type="Pfam" id="PF14691">
    <property type="entry name" value="Fer4_20"/>
    <property type="match status" value="1"/>
</dbReference>
<dbReference type="InterPro" id="IPR028261">
    <property type="entry name" value="DPD_II"/>
</dbReference>
<keyword evidence="8" id="KW-0411">Iron-sulfur</keyword>
<keyword evidence="6 10" id="KW-0560">Oxidoreductase</keyword>
<sequence length="1499" mass="165851">MTLNKTGRVMVVGGGIAGIQSSLDLANSGFHVYLVESSPTIGGLMARLDKTFPTNDCAMCILSPKLVECGRHLNIDILSYSEVEEIEGQPGQFTVTVRKKARYIDVSKCTGCSDCVGVCPVDRPNEFENFLNTRKATFRPFPQAFPNAFTIEKKGTANCQAACPLEQKAQGYIALVKNQRYEDALRTVRLDNPFPAICGRACHHPCMEKCQRGVLDEPLGIPSIKRFLSDYETAHQIKVLPEPESAKPQKVAIVGAGPSGLSCAYFLALKGYSVEIFEAKDQPGGMMVYGIPAYRLPREVVSRDIETILSLGVSIHYGKKWGKDFTLDQLFEQNFQAVYLACGAWKGMKVGVDGENHPRIMDGLFYLDQANSGEELPQAQEVVIVGGGNVAIDCARTALRRGAKKVSIYYRRSREEMPARDEEIEDAQEEGIEFFYCASPRAFAERDGSLYMETFVMRLCAPDESGRRRPEVIPGSGYEVAADLFILAIGQEVDIPDEGLEKTRRGTIKTNEKLETSRQDVYAGGDLVMGPSTLVESIAHGKRAAQVIDAKFTEREFTVERRRPAPLSIPWNTIRKNRTHMSKVPVLKRVNDFREVELGYTEKEVLEEATRCLSCGGCSECMQCVFSCQRNAIDHTMKDTREKIEVGAIIFSSGAEAFNPTEKYRELGYRKFSNVITSLDFERILNASGPFSGKVQRPSDRKTPKKIAFVQCIGSRDPERGKSYCSSVCCMYAIKEALVAKEHLAIEHHEEQPVEAGCSCGTDFPNGEGTTNQNLTLASSSEEFSATVFMIDMRAYGKDFEKYYQRAKREGIRFIRGKVDRVKELDNGDLEVAFVDNQGNFQKENFELLILSVGLQVEPEKLAQLEKLGLSIRPEGFLSTDPTNPIQTTRQGVWVCGTLAGPKDIPDTVMEASAASCDVAGFLHSARFTQVKEKAYPQQRDVSSEPLRIGVFICRCGINIGGVVEVPKVVEWAKSLPGVVYAEENLYTCSQDTQERIKEKILELNLNRIIVASCSPRTHEPLFRETLKEAGLNPYLFEMANIRDQCSWVHQQSPDDATDKSRDLVSMAVAKATLLEPLTPMLLPLEKSLLVLGGGLSGMTAALEAAHQGLKVFLVEKEAKLGGNLQGFQKKINIEGTQLTELLNSMKDQITNHPNIEVYLNAQVKEVNGFVGNFESTILQAGVEIPVKHGGVIVATGAHQYQPQEFLYQKDHRVLTQTELEKQIDQDDFSTVTSVVMIQCVGSRSDDHPWCSKICCGTAIKNALTIKEKSPDTEVYILYRDLRSYGLQEKYYREARNRGVVFVRFEDDDPPEVVQQGSLLQVKVNSSVFQESVTLPAGLVVLSAGIVPLETNVAIGKMLKVPLNQDGFFLEAHVKLRPVDFATDGVYVCGLAHGPKSALESMLQAKACVARAMNILSKDQIQSEAQIAYVLKERCTACGDCEKVCAYKAVKINQEKKIAEVNAALCKGCGLCSATCKSTAIKVQGFAPEQLISEVEYLL</sequence>
<proteinExistence type="inferred from homology"/>
<dbReference type="SUPFAM" id="SSF51971">
    <property type="entry name" value="Nucleotide-binding domain"/>
    <property type="match status" value="3"/>
</dbReference>
<dbReference type="Gene3D" id="1.10.1060.10">
    <property type="entry name" value="Alpha-helical ferredoxin"/>
    <property type="match status" value="2"/>
</dbReference>
<dbReference type="PRINTS" id="PR00419">
    <property type="entry name" value="ADXRDTASE"/>
</dbReference>
<dbReference type="PANTHER" id="PTHR43498:SF1">
    <property type="entry name" value="COB--COM HETERODISULFIDE REDUCTASE IRON-SULFUR SUBUNIT A"/>
    <property type="match status" value="1"/>
</dbReference>
<evidence type="ECO:0000259" key="9">
    <source>
        <dbReference type="PROSITE" id="PS51379"/>
    </source>
</evidence>
<evidence type="ECO:0000256" key="8">
    <source>
        <dbReference type="ARBA" id="ARBA00023014"/>
    </source>
</evidence>
<evidence type="ECO:0000256" key="5">
    <source>
        <dbReference type="ARBA" id="ARBA00022827"/>
    </source>
</evidence>
<dbReference type="Gene3D" id="3.50.50.60">
    <property type="entry name" value="FAD/NAD(P)-binding domain"/>
    <property type="match status" value="4"/>
</dbReference>
<dbReference type="InterPro" id="IPR036188">
    <property type="entry name" value="FAD/NAD-bd_sf"/>
</dbReference>
<keyword evidence="7" id="KW-0408">Iron</keyword>
<evidence type="ECO:0000256" key="2">
    <source>
        <dbReference type="ARBA" id="ARBA00006561"/>
    </source>
</evidence>
<dbReference type="Gene3D" id="3.30.70.20">
    <property type="match status" value="1"/>
</dbReference>
<organism evidence="10">
    <name type="scientific">Candidatus Atribacter allofermentans</name>
    <dbReference type="NCBI Taxonomy" id="1852833"/>
    <lineage>
        <taxon>Bacteria</taxon>
        <taxon>Pseudomonadati</taxon>
        <taxon>Atribacterota</taxon>
        <taxon>Atribacteria</taxon>
        <taxon>Atribacterales</taxon>
        <taxon>Atribacteraceae</taxon>
        <taxon>Atribacter</taxon>
    </lineage>
</organism>
<dbReference type="SUPFAM" id="SSF46548">
    <property type="entry name" value="alpha-helical ferredoxin"/>
    <property type="match status" value="2"/>
</dbReference>
<dbReference type="InterPro" id="IPR039650">
    <property type="entry name" value="HdrA-like"/>
</dbReference>
<dbReference type="Pfam" id="PF12831">
    <property type="entry name" value="FAD_oxidored"/>
    <property type="match status" value="1"/>
</dbReference>
<dbReference type="GO" id="GO:0051539">
    <property type="term" value="F:4 iron, 4 sulfur cluster binding"/>
    <property type="evidence" value="ECO:0007669"/>
    <property type="project" value="UniProtKB-KW"/>
</dbReference>
<protein>
    <submittedName>
        <fullName evidence="10">Glutamate synthase (NADPH) small chain</fullName>
        <ecNumber evidence="10">1.4.1.13</ecNumber>
    </submittedName>
</protein>
<dbReference type="GO" id="GO:0046872">
    <property type="term" value="F:metal ion binding"/>
    <property type="evidence" value="ECO:0007669"/>
    <property type="project" value="UniProtKB-KW"/>
</dbReference>
<dbReference type="Gene3D" id="3.40.50.720">
    <property type="entry name" value="NAD(P)-binding Rossmann-like Domain"/>
    <property type="match status" value="1"/>
</dbReference>
<evidence type="ECO:0000256" key="3">
    <source>
        <dbReference type="ARBA" id="ARBA00022485"/>
    </source>
</evidence>
<evidence type="ECO:0000256" key="1">
    <source>
        <dbReference type="ARBA" id="ARBA00001974"/>
    </source>
</evidence>
<dbReference type="PROSITE" id="PS51379">
    <property type="entry name" value="4FE4S_FER_2"/>
    <property type="match status" value="3"/>
</dbReference>
<dbReference type="SUPFAM" id="SSF54862">
    <property type="entry name" value="4Fe-4S ferredoxins"/>
    <property type="match status" value="1"/>
</dbReference>
<dbReference type="EMBL" id="MWBQ01000164">
    <property type="protein sequence ID" value="OQA55321.1"/>
    <property type="molecule type" value="Genomic_DNA"/>
</dbReference>
<evidence type="ECO:0000313" key="10">
    <source>
        <dbReference type="EMBL" id="OQA55321.1"/>
    </source>
</evidence>
<dbReference type="EC" id="1.4.1.13" evidence="10"/>
<evidence type="ECO:0000256" key="6">
    <source>
        <dbReference type="ARBA" id="ARBA00023002"/>
    </source>
</evidence>
<keyword evidence="4" id="KW-0479">Metal-binding</keyword>
<feature type="domain" description="4Fe-4S ferredoxin-type" evidence="9">
    <location>
        <begin position="100"/>
        <end position="129"/>
    </location>
</feature>
<dbReference type="GO" id="GO:0004355">
    <property type="term" value="F:glutamate synthase (NADPH) activity"/>
    <property type="evidence" value="ECO:0007669"/>
    <property type="project" value="UniProtKB-EC"/>
</dbReference>